<evidence type="ECO:0000256" key="1">
    <source>
        <dbReference type="ARBA" id="ARBA00023015"/>
    </source>
</evidence>
<dbReference type="RefSeq" id="WP_117545567.1">
    <property type="nucleotide sequence ID" value="NZ_JBKUNB010000007.1"/>
</dbReference>
<dbReference type="InterPro" id="IPR036388">
    <property type="entry name" value="WH-like_DNA-bd_sf"/>
</dbReference>
<gene>
    <name evidence="5" type="ORF">DXC51_24370</name>
</gene>
<dbReference type="PANTHER" id="PTHR42756">
    <property type="entry name" value="TRANSCRIPTIONAL REGULATOR, MARR"/>
    <property type="match status" value="1"/>
</dbReference>
<comment type="caution">
    <text evidence="5">The sequence shown here is derived from an EMBL/GenBank/DDBJ whole genome shotgun (WGS) entry which is preliminary data.</text>
</comment>
<dbReference type="GeneID" id="97989901"/>
<dbReference type="SUPFAM" id="SSF46785">
    <property type="entry name" value="Winged helix' DNA-binding domain"/>
    <property type="match status" value="1"/>
</dbReference>
<keyword evidence="1" id="KW-0805">Transcription regulation</keyword>
<accession>A0A3E3HWY3</accession>
<dbReference type="PROSITE" id="PS50995">
    <property type="entry name" value="HTH_MARR_2"/>
    <property type="match status" value="1"/>
</dbReference>
<dbReference type="GO" id="GO:0003677">
    <property type="term" value="F:DNA binding"/>
    <property type="evidence" value="ECO:0007669"/>
    <property type="project" value="UniProtKB-KW"/>
</dbReference>
<evidence type="ECO:0000256" key="2">
    <source>
        <dbReference type="ARBA" id="ARBA00023125"/>
    </source>
</evidence>
<evidence type="ECO:0000256" key="3">
    <source>
        <dbReference type="ARBA" id="ARBA00023163"/>
    </source>
</evidence>
<sequence length="157" mass="18155">MEMTTDEMRIDLLRTTFRYGRVNMGIRLGNITHGEFTALQMVHIYMKRNPDASGIGVSELARCSFMSPPAMSRTLKSIEEKGLAERMIDCKNRRKTYVRLTQAGEQARQYAWEVSTEYINRVMEEMGEEKMDAFLALWKELVDIMEKNIGMVSENPS</sequence>
<dbReference type="EMBL" id="QVLV01000026">
    <property type="protein sequence ID" value="RGE56341.1"/>
    <property type="molecule type" value="Genomic_DNA"/>
</dbReference>
<keyword evidence="3" id="KW-0804">Transcription</keyword>
<dbReference type="SMART" id="SM00347">
    <property type="entry name" value="HTH_MARR"/>
    <property type="match status" value="1"/>
</dbReference>
<evidence type="ECO:0000313" key="6">
    <source>
        <dbReference type="Proteomes" id="UP000260812"/>
    </source>
</evidence>
<proteinExistence type="predicted"/>
<dbReference type="GO" id="GO:0003700">
    <property type="term" value="F:DNA-binding transcription factor activity"/>
    <property type="evidence" value="ECO:0007669"/>
    <property type="project" value="InterPro"/>
</dbReference>
<protein>
    <submittedName>
        <fullName evidence="5">MarR family transcriptional regulator</fullName>
    </submittedName>
</protein>
<dbReference type="InterPro" id="IPR000835">
    <property type="entry name" value="HTH_MarR-typ"/>
</dbReference>
<dbReference type="Gene3D" id="1.10.10.10">
    <property type="entry name" value="Winged helix-like DNA-binding domain superfamily/Winged helix DNA-binding domain"/>
    <property type="match status" value="1"/>
</dbReference>
<reference evidence="5 6" key="1">
    <citation type="submission" date="2018-08" db="EMBL/GenBank/DDBJ databases">
        <title>A genome reference for cultivated species of the human gut microbiota.</title>
        <authorList>
            <person name="Zou Y."/>
            <person name="Xue W."/>
            <person name="Luo G."/>
        </authorList>
    </citation>
    <scope>NUCLEOTIDE SEQUENCE [LARGE SCALE GENOMIC DNA]</scope>
    <source>
        <strain evidence="5 6">TF05-5AC</strain>
    </source>
</reference>
<keyword evidence="2" id="KW-0238">DNA-binding</keyword>
<evidence type="ECO:0000313" key="5">
    <source>
        <dbReference type="EMBL" id="RGE56341.1"/>
    </source>
</evidence>
<feature type="domain" description="HTH marR-type" evidence="4">
    <location>
        <begin position="1"/>
        <end position="143"/>
    </location>
</feature>
<dbReference type="AlphaFoldDB" id="A0A3E3HWY3"/>
<dbReference type="PRINTS" id="PR00598">
    <property type="entry name" value="HTHMARR"/>
</dbReference>
<dbReference type="InterPro" id="IPR036390">
    <property type="entry name" value="WH_DNA-bd_sf"/>
</dbReference>
<dbReference type="Pfam" id="PF01047">
    <property type="entry name" value="MarR"/>
    <property type="match status" value="1"/>
</dbReference>
<keyword evidence="6" id="KW-1185">Reference proteome</keyword>
<organism evidence="5 6">
    <name type="scientific">Eisenbergiella massiliensis</name>
    <dbReference type="NCBI Taxonomy" id="1720294"/>
    <lineage>
        <taxon>Bacteria</taxon>
        <taxon>Bacillati</taxon>
        <taxon>Bacillota</taxon>
        <taxon>Clostridia</taxon>
        <taxon>Lachnospirales</taxon>
        <taxon>Lachnospiraceae</taxon>
        <taxon>Eisenbergiella</taxon>
    </lineage>
</organism>
<dbReference type="Proteomes" id="UP000260812">
    <property type="component" value="Unassembled WGS sequence"/>
</dbReference>
<name>A0A3E3HWY3_9FIRM</name>
<dbReference type="PANTHER" id="PTHR42756:SF1">
    <property type="entry name" value="TRANSCRIPTIONAL REPRESSOR OF EMRAB OPERON"/>
    <property type="match status" value="1"/>
</dbReference>
<evidence type="ECO:0000259" key="4">
    <source>
        <dbReference type="PROSITE" id="PS50995"/>
    </source>
</evidence>